<name>A0A316V9B4_9BASI</name>
<dbReference type="RefSeq" id="XP_025353930.1">
    <property type="nucleotide sequence ID" value="XM_025501818.1"/>
</dbReference>
<dbReference type="InterPro" id="IPR036864">
    <property type="entry name" value="Zn2-C6_fun-type_DNA-bd_sf"/>
</dbReference>
<sequence>MSSNNFRSSEAGPSSKRPGMHINLPKPPKRRKTPRACDYCREHKLRCDFSHELTTAEGQPVCKHCADFGIECNLSSPSERRRGSVLHLEGSSLSAPETSPSVLWQVDEREITDARYSGESSLSAIISQFIVMVGGREQQLRSVHRQLNADGVQPTGYDNFLLLPLIRYPPPAEPGEKKLIHAKLDRDTIRLLIDHYIEYLQPLNAVVTKNEVFQLVDLGQSETPITKLSGLALAVLGASAMFRGMPKFTRAALLFHLRQRRTAIFRTSLETVQMLIILSQNIELMAPDTNDAAGMSLNLTGLAVRMAHDLGLHRDLTSLGVPPAKLRKMARIWSALVIQDRWYALCYGQPSLIHLEDGDAAEPSQYDDEDEPRKIQANIHASGRPPNQTHIAHYRIALLVGRLHKIVFGPKGLRPSSFKEFRSIVEEINEWKATLPPALWFNLRSTQPPTVEAGFLYSLRVCMDFLIYRACLSLPPDQKNIQRPDVWSVLVRDSADALEWLASSDGLRCLDSYSIVMYFMIQCSIIHFYESSRGGSLHSLRVARQCLQNRGTVATQLASRRGNVYDPYGEQDQDSEEASTGGKRGNQSVSRNGRPGLQNTSPSPESAGGPPRLLRLRVKISALVSMLLEVAEHRRAAVLARNEQSDAQNHRRRIQQQSSESSHARYGNGNIYSSNDHNNASPNPANGRHPSQTPHARQHSAPSHHSSPTQNHPTVSSDGSSGSHQPRSDPAFHSKEHHMRMHGRMSEHDKQGQSPQQSMAIMPPGGVIYSTNQSEAGESVRGSLNDSSSMASLSPNNIEDLDLMTLQRWADALLRNPTSFEQQQHAINGRNFAV</sequence>
<dbReference type="SMART" id="SM00066">
    <property type="entry name" value="GAL4"/>
    <property type="match status" value="1"/>
</dbReference>
<dbReference type="GO" id="GO:0003677">
    <property type="term" value="F:DNA binding"/>
    <property type="evidence" value="ECO:0007669"/>
    <property type="project" value="UniProtKB-KW"/>
</dbReference>
<gene>
    <name evidence="8" type="ORF">FA14DRAFT_190764</name>
</gene>
<dbReference type="PANTHER" id="PTHR31668:SF26">
    <property type="entry name" value="GLUCOSE TRANSPORT TRANSCRIPTION REGULATOR RGT1-RELATED"/>
    <property type="match status" value="1"/>
</dbReference>
<dbReference type="Gene3D" id="4.10.240.10">
    <property type="entry name" value="Zn(2)-C6 fungal-type DNA-binding domain"/>
    <property type="match status" value="1"/>
</dbReference>
<feature type="domain" description="Zn(2)-C6 fungal-type" evidence="7">
    <location>
        <begin position="36"/>
        <end position="74"/>
    </location>
</feature>
<dbReference type="GO" id="GO:0006351">
    <property type="term" value="P:DNA-templated transcription"/>
    <property type="evidence" value="ECO:0007669"/>
    <property type="project" value="InterPro"/>
</dbReference>
<feature type="compositionally biased region" description="Polar residues" evidence="6">
    <location>
        <begin position="1"/>
        <end position="12"/>
    </location>
</feature>
<dbReference type="InterPro" id="IPR007219">
    <property type="entry name" value="XnlR_reg_dom"/>
</dbReference>
<protein>
    <recommendedName>
        <fullName evidence="7">Zn(2)-C6 fungal-type domain-containing protein</fullName>
    </recommendedName>
</protein>
<dbReference type="Proteomes" id="UP000245771">
    <property type="component" value="Unassembled WGS sequence"/>
</dbReference>
<organism evidence="8 9">
    <name type="scientific">Meira miltonrushii</name>
    <dbReference type="NCBI Taxonomy" id="1280837"/>
    <lineage>
        <taxon>Eukaryota</taxon>
        <taxon>Fungi</taxon>
        <taxon>Dikarya</taxon>
        <taxon>Basidiomycota</taxon>
        <taxon>Ustilaginomycotina</taxon>
        <taxon>Exobasidiomycetes</taxon>
        <taxon>Exobasidiales</taxon>
        <taxon>Brachybasidiaceae</taxon>
        <taxon>Meira</taxon>
    </lineage>
</organism>
<keyword evidence="5" id="KW-0539">Nucleus</keyword>
<dbReference type="Pfam" id="PF04082">
    <property type="entry name" value="Fungal_trans"/>
    <property type="match status" value="1"/>
</dbReference>
<feature type="region of interest" description="Disordered" evidence="6">
    <location>
        <begin position="561"/>
        <end position="611"/>
    </location>
</feature>
<dbReference type="AlphaFoldDB" id="A0A316V9B4"/>
<dbReference type="OrthoDB" id="4161332at2759"/>
<feature type="region of interest" description="Disordered" evidence="6">
    <location>
        <begin position="641"/>
        <end position="791"/>
    </location>
</feature>
<keyword evidence="9" id="KW-1185">Reference proteome</keyword>
<evidence type="ECO:0000259" key="7">
    <source>
        <dbReference type="PROSITE" id="PS50048"/>
    </source>
</evidence>
<keyword evidence="3" id="KW-0238">DNA-binding</keyword>
<feature type="compositionally biased region" description="Polar residues" evidence="6">
    <location>
        <begin position="670"/>
        <end position="725"/>
    </location>
</feature>
<evidence type="ECO:0000313" key="9">
    <source>
        <dbReference type="Proteomes" id="UP000245771"/>
    </source>
</evidence>
<evidence type="ECO:0000256" key="3">
    <source>
        <dbReference type="ARBA" id="ARBA00023125"/>
    </source>
</evidence>
<dbReference type="GO" id="GO:0008270">
    <property type="term" value="F:zinc ion binding"/>
    <property type="evidence" value="ECO:0007669"/>
    <property type="project" value="InterPro"/>
</dbReference>
<dbReference type="Pfam" id="PF00172">
    <property type="entry name" value="Zn_clus"/>
    <property type="match status" value="1"/>
</dbReference>
<keyword evidence="2" id="KW-0805">Transcription regulation</keyword>
<dbReference type="CDD" id="cd00067">
    <property type="entry name" value="GAL4"/>
    <property type="match status" value="1"/>
</dbReference>
<dbReference type="PANTHER" id="PTHR31668">
    <property type="entry name" value="GLUCOSE TRANSPORT TRANSCRIPTION REGULATOR RGT1-RELATED-RELATED"/>
    <property type="match status" value="1"/>
</dbReference>
<dbReference type="CDD" id="cd12148">
    <property type="entry name" value="fungal_TF_MHR"/>
    <property type="match status" value="1"/>
</dbReference>
<dbReference type="GeneID" id="37023599"/>
<evidence type="ECO:0000256" key="5">
    <source>
        <dbReference type="ARBA" id="ARBA00023242"/>
    </source>
</evidence>
<evidence type="ECO:0000256" key="1">
    <source>
        <dbReference type="ARBA" id="ARBA00022723"/>
    </source>
</evidence>
<dbReference type="InParanoid" id="A0A316V9B4"/>
<dbReference type="PROSITE" id="PS50048">
    <property type="entry name" value="ZN2_CY6_FUNGAL_2"/>
    <property type="match status" value="1"/>
</dbReference>
<accession>A0A316V9B4</accession>
<evidence type="ECO:0000256" key="2">
    <source>
        <dbReference type="ARBA" id="ARBA00023015"/>
    </source>
</evidence>
<feature type="compositionally biased region" description="Polar residues" evidence="6">
    <location>
        <begin position="585"/>
        <end position="604"/>
    </location>
</feature>
<evidence type="ECO:0000313" key="8">
    <source>
        <dbReference type="EMBL" id="PWN33628.1"/>
    </source>
</evidence>
<dbReference type="SMART" id="SM00906">
    <property type="entry name" value="Fungal_trans"/>
    <property type="match status" value="1"/>
</dbReference>
<dbReference type="GO" id="GO:0000981">
    <property type="term" value="F:DNA-binding transcription factor activity, RNA polymerase II-specific"/>
    <property type="evidence" value="ECO:0007669"/>
    <property type="project" value="InterPro"/>
</dbReference>
<evidence type="ECO:0000256" key="6">
    <source>
        <dbReference type="SAM" id="MobiDB-lite"/>
    </source>
</evidence>
<dbReference type="InterPro" id="IPR001138">
    <property type="entry name" value="Zn2Cys6_DnaBD"/>
</dbReference>
<keyword evidence="1" id="KW-0479">Metal-binding</keyword>
<dbReference type="STRING" id="1280837.A0A316V9B4"/>
<feature type="region of interest" description="Disordered" evidence="6">
    <location>
        <begin position="1"/>
        <end position="35"/>
    </location>
</feature>
<dbReference type="InterPro" id="IPR050797">
    <property type="entry name" value="Carb_Metab_Trans_Reg"/>
</dbReference>
<dbReference type="SUPFAM" id="SSF57701">
    <property type="entry name" value="Zn2/Cys6 DNA-binding domain"/>
    <property type="match status" value="1"/>
</dbReference>
<evidence type="ECO:0000256" key="4">
    <source>
        <dbReference type="ARBA" id="ARBA00023163"/>
    </source>
</evidence>
<keyword evidence="4" id="KW-0804">Transcription</keyword>
<dbReference type="EMBL" id="KZ819604">
    <property type="protein sequence ID" value="PWN33628.1"/>
    <property type="molecule type" value="Genomic_DNA"/>
</dbReference>
<reference evidence="8 9" key="1">
    <citation type="journal article" date="2018" name="Mol. Biol. Evol.">
        <title>Broad Genomic Sampling Reveals a Smut Pathogenic Ancestry of the Fungal Clade Ustilaginomycotina.</title>
        <authorList>
            <person name="Kijpornyongpan T."/>
            <person name="Mondo S.J."/>
            <person name="Barry K."/>
            <person name="Sandor L."/>
            <person name="Lee J."/>
            <person name="Lipzen A."/>
            <person name="Pangilinan J."/>
            <person name="LaButti K."/>
            <person name="Hainaut M."/>
            <person name="Henrissat B."/>
            <person name="Grigoriev I.V."/>
            <person name="Spatafora J.W."/>
            <person name="Aime M.C."/>
        </authorList>
    </citation>
    <scope>NUCLEOTIDE SEQUENCE [LARGE SCALE GENOMIC DNA]</scope>
    <source>
        <strain evidence="8 9">MCA 3882</strain>
    </source>
</reference>
<proteinExistence type="predicted"/>